<dbReference type="GO" id="GO:0000976">
    <property type="term" value="F:transcription cis-regulatory region binding"/>
    <property type="evidence" value="ECO:0007669"/>
    <property type="project" value="TreeGrafter"/>
</dbReference>
<dbReference type="PANTHER" id="PTHR30126:SF2">
    <property type="entry name" value="HTH-TYPE TRANSCRIPTIONAL REGULATOR YJIE"/>
    <property type="match status" value="1"/>
</dbReference>
<dbReference type="RefSeq" id="WP_146284989.1">
    <property type="nucleotide sequence ID" value="NZ_BMLP01000001.1"/>
</dbReference>
<comment type="similarity">
    <text evidence="1">Belongs to the LysR transcriptional regulatory family.</text>
</comment>
<feature type="domain" description="HTH lysR-type" evidence="5">
    <location>
        <begin position="1"/>
        <end position="58"/>
    </location>
</feature>
<dbReference type="EMBL" id="BMLP01000001">
    <property type="protein sequence ID" value="GGO29211.1"/>
    <property type="molecule type" value="Genomic_DNA"/>
</dbReference>
<dbReference type="InterPro" id="IPR036390">
    <property type="entry name" value="WH_DNA-bd_sf"/>
</dbReference>
<evidence type="ECO:0000313" key="7">
    <source>
        <dbReference type="Proteomes" id="UP000598196"/>
    </source>
</evidence>
<evidence type="ECO:0000259" key="5">
    <source>
        <dbReference type="PROSITE" id="PS50931"/>
    </source>
</evidence>
<evidence type="ECO:0000256" key="3">
    <source>
        <dbReference type="ARBA" id="ARBA00023125"/>
    </source>
</evidence>
<dbReference type="InterPro" id="IPR005119">
    <property type="entry name" value="LysR_subst-bd"/>
</dbReference>
<name>A0A918DC92_9RHOB</name>
<accession>A0A918DC92</accession>
<dbReference type="PRINTS" id="PR00039">
    <property type="entry name" value="HTHLYSR"/>
</dbReference>
<sequence length="299" mass="33307">MDFKWLEDFLSLCETHSFSRSAEQRGVTQSAFSRRIRALEDWLGAELLNRDSFPVTLTPEGKLFRETAEEAVRMIQARRAEFRHQKDSGPVIALVALHSLTVTFLPTWLTQLRDALGPIASRVKPENYDRCIEALTEGGYDFFLTFHHDAVPTPLDPRLYPHLAVGQDTLVAVAKPNRPALWATEGEAMPLLQYSRGSFLGTLAAIAQAQPGAPRVYVAHTNEASMAEAMKSMAVEGHGIVWLPRRMVAPELADGRLAVVGPELPMEIRLYRNAARGRGLTNRVWQAAEAVVQSYSKTE</sequence>
<dbReference type="InterPro" id="IPR036388">
    <property type="entry name" value="WH-like_DNA-bd_sf"/>
</dbReference>
<comment type="caution">
    <text evidence="6">The sequence shown here is derived from an EMBL/GenBank/DDBJ whole genome shotgun (WGS) entry which is preliminary data.</text>
</comment>
<gene>
    <name evidence="6" type="ORF">GCM10010991_12910</name>
</gene>
<dbReference type="AlphaFoldDB" id="A0A918DC92"/>
<dbReference type="Gene3D" id="1.10.10.10">
    <property type="entry name" value="Winged helix-like DNA-binding domain superfamily/Winged helix DNA-binding domain"/>
    <property type="match status" value="1"/>
</dbReference>
<dbReference type="InterPro" id="IPR000847">
    <property type="entry name" value="LysR_HTH_N"/>
</dbReference>
<dbReference type="CDD" id="cd05466">
    <property type="entry name" value="PBP2_LTTR_substrate"/>
    <property type="match status" value="1"/>
</dbReference>
<keyword evidence="7" id="KW-1185">Reference proteome</keyword>
<reference evidence="6 7" key="1">
    <citation type="journal article" date="2014" name="Int. J. Syst. Evol. Microbiol.">
        <title>Complete genome sequence of Corynebacterium casei LMG S-19264T (=DSM 44701T), isolated from a smear-ripened cheese.</title>
        <authorList>
            <consortium name="US DOE Joint Genome Institute (JGI-PGF)"/>
            <person name="Walter F."/>
            <person name="Albersmeier A."/>
            <person name="Kalinowski J."/>
            <person name="Ruckert C."/>
        </authorList>
    </citation>
    <scope>NUCLEOTIDE SEQUENCE [LARGE SCALE GENOMIC DNA]</scope>
    <source>
        <strain evidence="6 7">CGMCC 1.7029</strain>
    </source>
</reference>
<dbReference type="OrthoDB" id="528082at2"/>
<dbReference type="SUPFAM" id="SSF46785">
    <property type="entry name" value="Winged helix' DNA-binding domain"/>
    <property type="match status" value="1"/>
</dbReference>
<dbReference type="PANTHER" id="PTHR30126">
    <property type="entry name" value="HTH-TYPE TRANSCRIPTIONAL REGULATOR"/>
    <property type="match status" value="1"/>
</dbReference>
<evidence type="ECO:0000256" key="2">
    <source>
        <dbReference type="ARBA" id="ARBA00023015"/>
    </source>
</evidence>
<keyword evidence="2" id="KW-0805">Transcription regulation</keyword>
<evidence type="ECO:0000313" key="6">
    <source>
        <dbReference type="EMBL" id="GGO29211.1"/>
    </source>
</evidence>
<dbReference type="SUPFAM" id="SSF53850">
    <property type="entry name" value="Periplasmic binding protein-like II"/>
    <property type="match status" value="1"/>
</dbReference>
<dbReference type="Pfam" id="PF03466">
    <property type="entry name" value="LysR_substrate"/>
    <property type="match status" value="1"/>
</dbReference>
<dbReference type="Gene3D" id="3.40.190.10">
    <property type="entry name" value="Periplasmic binding protein-like II"/>
    <property type="match status" value="2"/>
</dbReference>
<protein>
    <submittedName>
        <fullName evidence="6">LysR family transcriptional regulator</fullName>
    </submittedName>
</protein>
<keyword evidence="3" id="KW-0238">DNA-binding</keyword>
<proteinExistence type="inferred from homology"/>
<dbReference type="GO" id="GO:0003700">
    <property type="term" value="F:DNA-binding transcription factor activity"/>
    <property type="evidence" value="ECO:0007669"/>
    <property type="project" value="InterPro"/>
</dbReference>
<evidence type="ECO:0000256" key="1">
    <source>
        <dbReference type="ARBA" id="ARBA00009437"/>
    </source>
</evidence>
<evidence type="ECO:0000256" key="4">
    <source>
        <dbReference type="ARBA" id="ARBA00023163"/>
    </source>
</evidence>
<dbReference type="PROSITE" id="PS50931">
    <property type="entry name" value="HTH_LYSR"/>
    <property type="match status" value="1"/>
</dbReference>
<dbReference type="Proteomes" id="UP000598196">
    <property type="component" value="Unassembled WGS sequence"/>
</dbReference>
<keyword evidence="4" id="KW-0804">Transcription</keyword>
<dbReference type="Pfam" id="PF00126">
    <property type="entry name" value="HTH_1"/>
    <property type="match status" value="1"/>
</dbReference>
<organism evidence="6 7">
    <name type="scientific">Gemmobacter aquaticus</name>
    <dbReference type="NCBI Taxonomy" id="490185"/>
    <lineage>
        <taxon>Bacteria</taxon>
        <taxon>Pseudomonadati</taxon>
        <taxon>Pseudomonadota</taxon>
        <taxon>Alphaproteobacteria</taxon>
        <taxon>Rhodobacterales</taxon>
        <taxon>Paracoccaceae</taxon>
        <taxon>Gemmobacter</taxon>
    </lineage>
</organism>